<dbReference type="CDD" id="cd00118">
    <property type="entry name" value="LysM"/>
    <property type="match status" value="1"/>
</dbReference>
<feature type="compositionally biased region" description="Polar residues" evidence="1">
    <location>
        <begin position="63"/>
        <end position="80"/>
    </location>
</feature>
<dbReference type="InterPro" id="IPR052196">
    <property type="entry name" value="Bact_Kbp"/>
</dbReference>
<feature type="compositionally biased region" description="Basic and acidic residues" evidence="1">
    <location>
        <begin position="44"/>
        <end position="62"/>
    </location>
</feature>
<dbReference type="Proteomes" id="UP000198432">
    <property type="component" value="Unassembled WGS sequence"/>
</dbReference>
<reference evidence="4" key="1">
    <citation type="submission" date="2017-06" db="EMBL/GenBank/DDBJ databases">
        <authorList>
            <person name="Varghese N."/>
            <person name="Submissions S."/>
        </authorList>
    </citation>
    <scope>NUCLEOTIDE SEQUENCE [LARGE SCALE GENOMIC DNA]</scope>
    <source>
        <strain evidence="4">NKM1</strain>
    </source>
</reference>
<keyword evidence="4" id="KW-1185">Reference proteome</keyword>
<dbReference type="Pfam" id="PF01476">
    <property type="entry name" value="LysM"/>
    <property type="match status" value="1"/>
</dbReference>
<name>A0A239HEK8_9BACT</name>
<dbReference type="PANTHER" id="PTHR34700:SF4">
    <property type="entry name" value="PHAGE-LIKE ELEMENT PBSX PROTEIN XKDP"/>
    <property type="match status" value="1"/>
</dbReference>
<accession>A0A239HEK8</accession>
<evidence type="ECO:0000313" key="3">
    <source>
        <dbReference type="EMBL" id="SNS79233.1"/>
    </source>
</evidence>
<dbReference type="PANTHER" id="PTHR34700">
    <property type="entry name" value="POTASSIUM BINDING PROTEIN KBP"/>
    <property type="match status" value="1"/>
</dbReference>
<feature type="compositionally biased region" description="Basic and acidic residues" evidence="1">
    <location>
        <begin position="1"/>
        <end position="15"/>
    </location>
</feature>
<organism evidence="3 4">
    <name type="scientific">Pontibacter ummariensis</name>
    <dbReference type="NCBI Taxonomy" id="1610492"/>
    <lineage>
        <taxon>Bacteria</taxon>
        <taxon>Pseudomonadati</taxon>
        <taxon>Bacteroidota</taxon>
        <taxon>Cytophagia</taxon>
        <taxon>Cytophagales</taxon>
        <taxon>Hymenobacteraceae</taxon>
        <taxon>Pontibacter</taxon>
    </lineage>
</organism>
<dbReference type="Gene3D" id="3.10.350.10">
    <property type="entry name" value="LysM domain"/>
    <property type="match status" value="1"/>
</dbReference>
<feature type="region of interest" description="Disordered" evidence="1">
    <location>
        <begin position="1"/>
        <end position="85"/>
    </location>
</feature>
<evidence type="ECO:0000256" key="1">
    <source>
        <dbReference type="SAM" id="MobiDB-lite"/>
    </source>
</evidence>
<protein>
    <submittedName>
        <fullName evidence="3">LysM domain-containing protein</fullName>
    </submittedName>
</protein>
<gene>
    <name evidence="3" type="ORF">SAMN06296052_11393</name>
</gene>
<sequence>MGLLDFFKKGKEEPQKPTTNVQSSDRLKTPEGTQPISKGTDMASRTEGDPSKAFYNKEDKQKQTSPGPHQDVYTVQSGDSLSGIASKHYGNANSWTRIYDANKDKIGGNPDLIRPGLRIVIPRD</sequence>
<proteinExistence type="predicted"/>
<dbReference type="SUPFAM" id="SSF54106">
    <property type="entry name" value="LysM domain"/>
    <property type="match status" value="1"/>
</dbReference>
<dbReference type="AlphaFoldDB" id="A0A239HEK8"/>
<dbReference type="InterPro" id="IPR036779">
    <property type="entry name" value="LysM_dom_sf"/>
</dbReference>
<dbReference type="InterPro" id="IPR018392">
    <property type="entry name" value="LysM"/>
</dbReference>
<evidence type="ECO:0000313" key="4">
    <source>
        <dbReference type="Proteomes" id="UP000198432"/>
    </source>
</evidence>
<dbReference type="OrthoDB" id="370541at2"/>
<dbReference type="PROSITE" id="PS51782">
    <property type="entry name" value="LYSM"/>
    <property type="match status" value="1"/>
</dbReference>
<dbReference type="RefSeq" id="WP_089319986.1">
    <property type="nucleotide sequence ID" value="NZ_FZOQ01000013.1"/>
</dbReference>
<evidence type="ECO:0000259" key="2">
    <source>
        <dbReference type="PROSITE" id="PS51782"/>
    </source>
</evidence>
<dbReference type="SMART" id="SM00257">
    <property type="entry name" value="LysM"/>
    <property type="match status" value="1"/>
</dbReference>
<dbReference type="EMBL" id="FZOQ01000013">
    <property type="protein sequence ID" value="SNS79233.1"/>
    <property type="molecule type" value="Genomic_DNA"/>
</dbReference>
<feature type="domain" description="LysM" evidence="2">
    <location>
        <begin position="71"/>
        <end position="121"/>
    </location>
</feature>